<dbReference type="RefSeq" id="WP_001284555.1">
    <property type="nucleotide sequence ID" value="NZ_CAWMSS010000002.1"/>
</dbReference>
<dbReference type="AlphaFoldDB" id="A0A2J9VI61"/>
<organism evidence="1 2">
    <name type="scientific">Vibrio mimicus</name>
    <dbReference type="NCBI Taxonomy" id="674"/>
    <lineage>
        <taxon>Bacteria</taxon>
        <taxon>Pseudomonadati</taxon>
        <taxon>Pseudomonadota</taxon>
        <taxon>Gammaproteobacteria</taxon>
        <taxon>Vibrionales</taxon>
        <taxon>Vibrionaceae</taxon>
        <taxon>Vibrio</taxon>
    </lineage>
</organism>
<gene>
    <name evidence="1" type="ORF">AL544_000415</name>
</gene>
<name>A0A2J9VI61_VIBMI</name>
<dbReference type="STRING" id="674.VM_19270"/>
<sequence>MANKLIYALLPFSFWASFSGAEEKVEGYIGLAADFYQESSPNSACCDHFAATMILAPRMSWWNEQGWAVNFTPYMEYEAPSEQGFINLREANLTYSAESTEWLIGYGLVYWGVTEVYQPVNIVNQYDGRIALGYEEKMGQPMLQMRWLPEWGETQFLILPFHQTRTWREPNQRRALTKPVSSDALYLDGEQPLDLASRVSFWQDELDIALSAFYGNSREPLLIETASEWQQSYAKIFQFGTELQWTKDDLLVKGEGTLKSGEGSTYGTLVAGFEYSLYGFSFSQGQLGLIAEYTWDNRDTSAPATIYDNDLFLGLRWQANDVSDTELLLSGLFDLDDASQIYKLTASGRINHHWRWVAESYYLSAMANNEPIAYLSNESYLSIKAEFYF</sequence>
<evidence type="ECO:0000313" key="2">
    <source>
        <dbReference type="Proteomes" id="UP000053748"/>
    </source>
</evidence>
<dbReference type="EMBL" id="LOSJ02000001">
    <property type="protein sequence ID" value="PNM63479.1"/>
    <property type="molecule type" value="Genomic_DNA"/>
</dbReference>
<dbReference type="Proteomes" id="UP000053748">
    <property type="component" value="Unassembled WGS sequence"/>
</dbReference>
<dbReference type="OrthoDB" id="1188513at2"/>
<protein>
    <submittedName>
        <fullName evidence="1">Malate transporter</fullName>
    </submittedName>
</protein>
<keyword evidence="2" id="KW-1185">Reference proteome</keyword>
<comment type="caution">
    <text evidence="1">The sequence shown here is derived from an EMBL/GenBank/DDBJ whole genome shotgun (WGS) entry which is preliminary data.</text>
</comment>
<accession>A0A2J9VI61</accession>
<evidence type="ECO:0000313" key="1">
    <source>
        <dbReference type="EMBL" id="PNM63479.1"/>
    </source>
</evidence>
<proteinExistence type="predicted"/>
<reference evidence="1" key="1">
    <citation type="submission" date="2017-12" db="EMBL/GenBank/DDBJ databases">
        <title>FDA dAtabase for Regulatory Grade micrObial Sequences (FDA-ARGOS): Supporting development and validation of Infectious Disease Dx tests.</title>
        <authorList>
            <person name="Hoffmann M."/>
            <person name="Allard M."/>
            <person name="Evans P."/>
            <person name="Brown E."/>
            <person name="Tallon L.J."/>
            <person name="Sadzewicz L."/>
            <person name="Sengamalay N."/>
            <person name="Ott S."/>
            <person name="Godinez A."/>
            <person name="Nagaraj S."/>
            <person name="Vavikolanu K."/>
            <person name="Aluvathingal J."/>
            <person name="Nadendla S."/>
            <person name="Hobson J."/>
            <person name="Sichtig H."/>
        </authorList>
    </citation>
    <scope>NUCLEOTIDE SEQUENCE [LARGE SCALE GENOMIC DNA]</scope>
    <source>
        <strain evidence="1">FDAARGOS_113</strain>
    </source>
</reference>